<feature type="compositionally biased region" description="Basic and acidic residues" evidence="21">
    <location>
        <begin position="498"/>
        <end position="508"/>
    </location>
</feature>
<dbReference type="PROSITE" id="PS00236">
    <property type="entry name" value="NEUROTR_ION_CHANNEL"/>
    <property type="match status" value="1"/>
</dbReference>
<evidence type="ECO:0000256" key="17">
    <source>
        <dbReference type="ARBA" id="ARBA00023303"/>
    </source>
</evidence>
<keyword evidence="16" id="KW-1071">Ligand-gated ion channel</keyword>
<keyword evidence="8 20" id="KW-0406">Ion transport</keyword>
<evidence type="ECO:0000313" key="25">
    <source>
        <dbReference type="Proteomes" id="UP000186922"/>
    </source>
</evidence>
<evidence type="ECO:0000256" key="6">
    <source>
        <dbReference type="ARBA" id="ARBA00022989"/>
    </source>
</evidence>
<evidence type="ECO:0000256" key="19">
    <source>
        <dbReference type="ARBA" id="ARBA00071250"/>
    </source>
</evidence>
<dbReference type="PRINTS" id="PR00253">
    <property type="entry name" value="GABAARECEPTR"/>
</dbReference>
<dbReference type="InterPro" id="IPR038050">
    <property type="entry name" value="Neuro_actylchol_rec"/>
</dbReference>
<keyword evidence="9 20" id="KW-0472">Membrane</keyword>
<evidence type="ECO:0000256" key="9">
    <source>
        <dbReference type="ARBA" id="ARBA00023136"/>
    </source>
</evidence>
<keyword evidence="6 20" id="KW-1133">Transmembrane helix</keyword>
<evidence type="ECO:0000256" key="20">
    <source>
        <dbReference type="RuleBase" id="RU000687"/>
    </source>
</evidence>
<dbReference type="PRINTS" id="PR01079">
    <property type="entry name" value="GABAARALPHA"/>
</dbReference>
<evidence type="ECO:0000256" key="11">
    <source>
        <dbReference type="ARBA" id="ARBA00023170"/>
    </source>
</evidence>
<dbReference type="EMBL" id="BDGG01000004">
    <property type="protein sequence ID" value="GAU98425.1"/>
    <property type="molecule type" value="Genomic_DNA"/>
</dbReference>
<dbReference type="GO" id="GO:0005254">
    <property type="term" value="F:chloride channel activity"/>
    <property type="evidence" value="ECO:0007669"/>
    <property type="project" value="UniProtKB-KW"/>
</dbReference>
<dbReference type="Gene3D" id="2.70.170.10">
    <property type="entry name" value="Neurotransmitter-gated ion-channel ligand-binding domain"/>
    <property type="match status" value="1"/>
</dbReference>
<feature type="domain" description="Neurotransmitter-gated ion-channel ligand-binding" evidence="22">
    <location>
        <begin position="127"/>
        <end position="339"/>
    </location>
</feature>
<dbReference type="Pfam" id="PF02931">
    <property type="entry name" value="Neur_chan_LBD"/>
    <property type="match status" value="1"/>
</dbReference>
<evidence type="ECO:0000256" key="21">
    <source>
        <dbReference type="SAM" id="MobiDB-lite"/>
    </source>
</evidence>
<gene>
    <name evidence="24" type="primary">RvY_09577</name>
    <name evidence="24" type="synonym">RvY_09577.1</name>
    <name evidence="24" type="ORF">RvY_09577-1</name>
</gene>
<dbReference type="SUPFAM" id="SSF63712">
    <property type="entry name" value="Nicotinic receptor ligand binding domain-like"/>
    <property type="match status" value="1"/>
</dbReference>
<evidence type="ECO:0000256" key="5">
    <source>
        <dbReference type="ARBA" id="ARBA00022729"/>
    </source>
</evidence>
<organism evidence="24 25">
    <name type="scientific">Ramazzottius varieornatus</name>
    <name type="common">Water bear</name>
    <name type="synonym">Tardigrade</name>
    <dbReference type="NCBI Taxonomy" id="947166"/>
    <lineage>
        <taxon>Eukaryota</taxon>
        <taxon>Metazoa</taxon>
        <taxon>Ecdysozoa</taxon>
        <taxon>Tardigrada</taxon>
        <taxon>Eutardigrada</taxon>
        <taxon>Parachela</taxon>
        <taxon>Hypsibioidea</taxon>
        <taxon>Ramazzottiidae</taxon>
        <taxon>Ramazzottius</taxon>
    </lineage>
</organism>
<evidence type="ECO:0000256" key="7">
    <source>
        <dbReference type="ARBA" id="ARBA00023018"/>
    </source>
</evidence>
<feature type="region of interest" description="Disordered" evidence="21">
    <location>
        <begin position="439"/>
        <end position="542"/>
    </location>
</feature>
<dbReference type="GO" id="GO:0045211">
    <property type="term" value="C:postsynaptic membrane"/>
    <property type="evidence" value="ECO:0007669"/>
    <property type="project" value="UniProtKB-SubCell"/>
</dbReference>
<sequence>MLKLGDMDKAIATFRVWIIWSVGMALVVCVSAGSVQDNDTRDQAAVRVMNAASDAASAKSLPFHSLPLMLALSLFINSTTPPTSSSPTVMAASVPLLPAGGARSPSSSLADGAPPPPEQTEAPVSVTEILNELLNGYDKRVRPNYGAKAVDVDVTMLISSISSMSEVDMDFTIDFYFRQFWTDPRLVIKKFPNKDEQITVGQEMMERIWMPDTFFPNEKKSFFHHATTINKFLRIRKDGRLYTSIRLTTTLACELDLSYFPLDYQNCSLEIESYGYATSDIKLHWKRDLSKADQVEFDEKRLKLPQFKILSATAHSRMEGTGTGQYSRLSCELKFSRRMGYYLIQIYIPSSLIVVISWVSFWLSRESTPARVSLGVTTVLTMTTLMSSTNAQLPKVSYAKGIDVYLGTCFVMVFASLLEYATVGYSTKRLKMRAAAQHRQMHGGIPPTSVMTSQSHMGGSPSKTFQQILGSNHSLHHHPPEHQPLTHRHPMGSPGREGNAERLADHGSMHGRRDRYKSWGSDHSHAQGNTDMYSPHGLPPNGPVDLESGVCRSYSLPRVSPKRKREFKSSEIDKWSRIAFPLAFLCFNLAYWFIYLNISVIPGGENAVADTLPEEPQPAQ</sequence>
<feature type="transmembrane region" description="Helical" evidence="20">
    <location>
        <begin position="578"/>
        <end position="598"/>
    </location>
</feature>
<keyword evidence="15" id="KW-0628">Postsynaptic cell membrane</keyword>
<evidence type="ECO:0000256" key="13">
    <source>
        <dbReference type="ARBA" id="ARBA00023180"/>
    </source>
</evidence>
<feature type="transmembrane region" description="Helical" evidence="20">
    <location>
        <begin position="12"/>
        <end position="33"/>
    </location>
</feature>
<dbReference type="InterPro" id="IPR006201">
    <property type="entry name" value="Neur_channel"/>
</dbReference>
<dbReference type="Pfam" id="PF02932">
    <property type="entry name" value="Neur_chan_memb"/>
    <property type="match status" value="1"/>
</dbReference>
<dbReference type="InterPro" id="IPR001390">
    <property type="entry name" value="GABAAa_rcpt"/>
</dbReference>
<dbReference type="InterPro" id="IPR036734">
    <property type="entry name" value="Neur_chan_lig-bd_sf"/>
</dbReference>
<proteinExistence type="inferred from homology"/>
<dbReference type="Proteomes" id="UP000186922">
    <property type="component" value="Unassembled WGS sequence"/>
</dbReference>
<dbReference type="InterPro" id="IPR006028">
    <property type="entry name" value="GABAA/Glycine_rcpt"/>
</dbReference>
<dbReference type="CDD" id="cd19049">
    <property type="entry name" value="LGIC_TM_anion"/>
    <property type="match status" value="1"/>
</dbReference>
<reference evidence="24 25" key="1">
    <citation type="journal article" date="2016" name="Nat. Commun.">
        <title>Extremotolerant tardigrade genome and improved radiotolerance of human cultured cells by tardigrade-unique protein.</title>
        <authorList>
            <person name="Hashimoto T."/>
            <person name="Horikawa D.D."/>
            <person name="Saito Y."/>
            <person name="Kuwahara H."/>
            <person name="Kozuka-Hata H."/>
            <person name="Shin-I T."/>
            <person name="Minakuchi Y."/>
            <person name="Ohishi K."/>
            <person name="Motoyama A."/>
            <person name="Aizu T."/>
            <person name="Enomoto A."/>
            <person name="Kondo K."/>
            <person name="Tanaka S."/>
            <person name="Hara Y."/>
            <person name="Koshikawa S."/>
            <person name="Sagara H."/>
            <person name="Miura T."/>
            <person name="Yokobori S."/>
            <person name="Miyagawa K."/>
            <person name="Suzuki Y."/>
            <person name="Kubo T."/>
            <person name="Oyama M."/>
            <person name="Kohara Y."/>
            <person name="Fujiyama A."/>
            <person name="Arakawa K."/>
            <person name="Katayama T."/>
            <person name="Toyoda A."/>
            <person name="Kunieda T."/>
        </authorList>
    </citation>
    <scope>NUCLEOTIDE SEQUENCE [LARGE SCALE GENOMIC DNA]</scope>
    <source>
        <strain evidence="24 25">YOKOZUNA-1</strain>
    </source>
</reference>
<keyword evidence="7" id="KW-0770">Synapse</keyword>
<dbReference type="SUPFAM" id="SSF90112">
    <property type="entry name" value="Neurotransmitter-gated ion-channel transmembrane pore"/>
    <property type="match status" value="1"/>
</dbReference>
<dbReference type="Gene3D" id="1.20.58.390">
    <property type="entry name" value="Neurotransmitter-gated ion-channel transmembrane domain"/>
    <property type="match status" value="1"/>
</dbReference>
<feature type="compositionally biased region" description="Polar residues" evidence="21">
    <location>
        <begin position="449"/>
        <end position="473"/>
    </location>
</feature>
<keyword evidence="4 20" id="KW-0812">Transmembrane</keyword>
<keyword evidence="11" id="KW-0675">Receptor</keyword>
<evidence type="ECO:0000256" key="1">
    <source>
        <dbReference type="ARBA" id="ARBA00010180"/>
    </source>
</evidence>
<dbReference type="GO" id="GO:0004890">
    <property type="term" value="F:GABA-A receptor activity"/>
    <property type="evidence" value="ECO:0007669"/>
    <property type="project" value="InterPro"/>
</dbReference>
<dbReference type="GO" id="GO:0034707">
    <property type="term" value="C:chloride channel complex"/>
    <property type="evidence" value="ECO:0007669"/>
    <property type="project" value="UniProtKB-KW"/>
</dbReference>
<comment type="similarity">
    <text evidence="1">Belongs to the ligand-gated ion channel (TC 1.A.9) family. Gamma-aminobutyric acid receptor (TC 1.A.9.5) subfamily.</text>
</comment>
<dbReference type="FunFam" id="2.70.170.10:FF:000021">
    <property type="entry name" value="Gamma-aminobutyric acid receptor isoform 3b"/>
    <property type="match status" value="1"/>
</dbReference>
<evidence type="ECO:0000256" key="2">
    <source>
        <dbReference type="ARBA" id="ARBA00022448"/>
    </source>
</evidence>
<dbReference type="PANTHER" id="PTHR18945">
    <property type="entry name" value="NEUROTRANSMITTER GATED ION CHANNEL"/>
    <property type="match status" value="1"/>
</dbReference>
<feature type="transmembrane region" description="Helical" evidence="20">
    <location>
        <begin position="404"/>
        <end position="423"/>
    </location>
</feature>
<keyword evidence="3" id="KW-1003">Cell membrane</keyword>
<evidence type="ECO:0000256" key="4">
    <source>
        <dbReference type="ARBA" id="ARBA00022692"/>
    </source>
</evidence>
<feature type="transmembrane region" description="Helical" evidence="20">
    <location>
        <begin position="372"/>
        <end position="392"/>
    </location>
</feature>
<evidence type="ECO:0000313" key="24">
    <source>
        <dbReference type="EMBL" id="GAU98425.1"/>
    </source>
</evidence>
<dbReference type="InterPro" id="IPR018000">
    <property type="entry name" value="Neurotransmitter_ion_chnl_CS"/>
</dbReference>
<accession>A0A1D1VC85</accession>
<evidence type="ECO:0000256" key="14">
    <source>
        <dbReference type="ARBA" id="ARBA00023214"/>
    </source>
</evidence>
<name>A0A1D1VC85_RAMVA</name>
<dbReference type="NCBIfam" id="TIGR00860">
    <property type="entry name" value="LIC"/>
    <property type="match status" value="1"/>
</dbReference>
<dbReference type="PRINTS" id="PR00252">
    <property type="entry name" value="NRIONCHANNEL"/>
</dbReference>
<dbReference type="InterPro" id="IPR006202">
    <property type="entry name" value="Neur_chan_lig-bd"/>
</dbReference>
<dbReference type="FunFam" id="1.20.58.390:FF:000067">
    <property type="entry name" value="Glycine receptor subunit alpha-2"/>
    <property type="match status" value="1"/>
</dbReference>
<dbReference type="InterPro" id="IPR006029">
    <property type="entry name" value="Neurotrans-gated_channel_TM"/>
</dbReference>
<keyword evidence="17 20" id="KW-0407">Ion channel</keyword>
<dbReference type="OrthoDB" id="8890589at2759"/>
<dbReference type="STRING" id="947166.A0A1D1VC85"/>
<keyword evidence="12" id="KW-0869">Chloride channel</keyword>
<feature type="compositionally biased region" description="Basic residues" evidence="21">
    <location>
        <begin position="474"/>
        <end position="490"/>
    </location>
</feature>
<evidence type="ECO:0000256" key="15">
    <source>
        <dbReference type="ARBA" id="ARBA00023257"/>
    </source>
</evidence>
<keyword evidence="2 20" id="KW-0813">Transport</keyword>
<keyword evidence="14" id="KW-0868">Chloride</keyword>
<feature type="region of interest" description="Disordered" evidence="21">
    <location>
        <begin position="102"/>
        <end position="122"/>
    </location>
</feature>
<evidence type="ECO:0000256" key="10">
    <source>
        <dbReference type="ARBA" id="ARBA00023157"/>
    </source>
</evidence>
<dbReference type="GO" id="GO:0005230">
    <property type="term" value="F:extracellular ligand-gated monoatomic ion channel activity"/>
    <property type="evidence" value="ECO:0007669"/>
    <property type="project" value="InterPro"/>
</dbReference>
<feature type="compositionally biased region" description="Basic and acidic residues" evidence="21">
    <location>
        <begin position="516"/>
        <end position="525"/>
    </location>
</feature>
<evidence type="ECO:0000259" key="23">
    <source>
        <dbReference type="Pfam" id="PF02932"/>
    </source>
</evidence>
<evidence type="ECO:0000259" key="22">
    <source>
        <dbReference type="Pfam" id="PF02931"/>
    </source>
</evidence>
<comment type="caution">
    <text evidence="24">The sequence shown here is derived from an EMBL/GenBank/DDBJ whole genome shotgun (WGS) entry which is preliminary data.</text>
</comment>
<keyword evidence="10" id="KW-1015">Disulfide bond</keyword>
<evidence type="ECO:0000256" key="16">
    <source>
        <dbReference type="ARBA" id="ARBA00023286"/>
    </source>
</evidence>
<comment type="subcellular location">
    <subcellularLocation>
        <location evidence="18">Postsynaptic cell membrane</location>
        <topology evidence="18">Multi-pass membrane protein</topology>
    </subcellularLocation>
</comment>
<evidence type="ECO:0000256" key="18">
    <source>
        <dbReference type="ARBA" id="ARBA00034104"/>
    </source>
</evidence>
<keyword evidence="13" id="KW-0325">Glycoprotein</keyword>
<evidence type="ECO:0000256" key="12">
    <source>
        <dbReference type="ARBA" id="ARBA00023173"/>
    </source>
</evidence>
<dbReference type="InterPro" id="IPR036719">
    <property type="entry name" value="Neuro-gated_channel_TM_sf"/>
</dbReference>
<protein>
    <recommendedName>
        <fullName evidence="19">Gamma-aminobutyric acid receptor subunit beta</fullName>
    </recommendedName>
</protein>
<feature type="domain" description="Neurotransmitter-gated ion-channel transmembrane" evidence="23">
    <location>
        <begin position="346"/>
        <end position="592"/>
    </location>
</feature>
<keyword evidence="25" id="KW-1185">Reference proteome</keyword>
<evidence type="ECO:0000256" key="8">
    <source>
        <dbReference type="ARBA" id="ARBA00023065"/>
    </source>
</evidence>
<feature type="transmembrane region" description="Helical" evidence="20">
    <location>
        <begin position="339"/>
        <end position="363"/>
    </location>
</feature>
<keyword evidence="5" id="KW-0732">Signal</keyword>
<dbReference type="AlphaFoldDB" id="A0A1D1VC85"/>
<evidence type="ECO:0000256" key="3">
    <source>
        <dbReference type="ARBA" id="ARBA00022475"/>
    </source>
</evidence>